<dbReference type="SMART" id="SM00135">
    <property type="entry name" value="LY"/>
    <property type="match status" value="2"/>
</dbReference>
<dbReference type="RefSeq" id="XP_035867015.1">
    <property type="nucleotide sequence ID" value="XM_036011122.1"/>
</dbReference>
<dbReference type="InterPro" id="IPR050778">
    <property type="entry name" value="Cueball_EGF_LRP_Nidogen"/>
</dbReference>
<dbReference type="InterPro" id="IPR011042">
    <property type="entry name" value="6-blade_b-propeller_TolB-like"/>
</dbReference>
<protein>
    <submittedName>
        <fullName evidence="3">Low-density lipoprotein receptor-related protein 4-like</fullName>
    </submittedName>
</protein>
<name>A0A7E6CJA4_9CHIR</name>
<reference evidence="3" key="1">
    <citation type="submission" date="2025-08" db="UniProtKB">
        <authorList>
            <consortium name="RefSeq"/>
        </authorList>
    </citation>
    <scope>IDENTIFICATION</scope>
    <source>
        <tissue evidence="3">Muscle</tissue>
    </source>
</reference>
<dbReference type="OrthoDB" id="8831087at2759"/>
<dbReference type="InParanoid" id="A0A7E6CJA4"/>
<feature type="domain" description="EGF-like" evidence="1">
    <location>
        <begin position="77"/>
        <end position="114"/>
    </location>
</feature>
<organism evidence="2 3">
    <name type="scientific">Phyllostomus discolor</name>
    <name type="common">pale spear-nosed bat</name>
    <dbReference type="NCBI Taxonomy" id="89673"/>
    <lineage>
        <taxon>Eukaryota</taxon>
        <taxon>Metazoa</taxon>
        <taxon>Chordata</taxon>
        <taxon>Craniata</taxon>
        <taxon>Vertebrata</taxon>
        <taxon>Euteleostomi</taxon>
        <taxon>Mammalia</taxon>
        <taxon>Eutheria</taxon>
        <taxon>Laurasiatheria</taxon>
        <taxon>Chiroptera</taxon>
        <taxon>Yangochiroptera</taxon>
        <taxon>Phyllostomidae</taxon>
        <taxon>Phyllostominae</taxon>
        <taxon>Phyllostomus</taxon>
    </lineage>
</organism>
<evidence type="ECO:0000313" key="2">
    <source>
        <dbReference type="Proteomes" id="UP000504628"/>
    </source>
</evidence>
<dbReference type="GeneID" id="118497278"/>
<dbReference type="AlphaFoldDB" id="A0A7E6CJA4"/>
<dbReference type="SUPFAM" id="SSF63825">
    <property type="entry name" value="YWTD domain"/>
    <property type="match status" value="1"/>
</dbReference>
<dbReference type="SMART" id="SM00181">
    <property type="entry name" value="EGF"/>
    <property type="match status" value="1"/>
</dbReference>
<accession>A0A7E6CJA4</accession>
<dbReference type="Proteomes" id="UP000504628">
    <property type="component" value="Chromosome 11"/>
</dbReference>
<gene>
    <name evidence="3" type="primary">LOC118497278</name>
</gene>
<proteinExistence type="predicted"/>
<evidence type="ECO:0000313" key="3">
    <source>
        <dbReference type="RefSeq" id="XP_035867015.1"/>
    </source>
</evidence>
<dbReference type="PANTHER" id="PTHR46513">
    <property type="entry name" value="VITELLOGENIN RECEPTOR-LIKE PROTEIN-RELATED-RELATED"/>
    <property type="match status" value="1"/>
</dbReference>
<dbReference type="KEGG" id="pdic:118497278"/>
<evidence type="ECO:0000259" key="1">
    <source>
        <dbReference type="SMART" id="SM00181"/>
    </source>
</evidence>
<dbReference type="InterPro" id="IPR000742">
    <property type="entry name" value="EGF"/>
</dbReference>
<dbReference type="InterPro" id="IPR000033">
    <property type="entry name" value="LDLR_classB_rpt"/>
</dbReference>
<dbReference type="Gene3D" id="2.120.10.30">
    <property type="entry name" value="TolB, C-terminal domain"/>
    <property type="match status" value="2"/>
</dbReference>
<keyword evidence="2" id="KW-1185">Reference proteome</keyword>
<sequence length="308" mass="34493">MVNVDGSRRHTFPEVFSEDEDPAGLAVFENSFFWANGTQLFQTSPRTPKERTMLLNASVSAFSVLHKSQQPKSRYSACVPGSCSHLCLLSPVHPKGYKCACPEGMSLLPSGTCSDLKLVFSSGKRLYVLKVGFMGTAIERTLVQEHPRNIYLLDVDWKRDLVYWTNAEGHLFCSTGYSGEKQEIWTEQTVCSANVDIATGHLFWLACDRSVIQRMRIAGPDTRALYRASSIILHLLLDWPKRVLYWVESGKHLQSMTLDGKNRQEVWRGTWTADTHMALDLGSSSILWTTRGLGKHHAASAVGRSLRG</sequence>